<evidence type="ECO:0000313" key="15">
    <source>
        <dbReference type="Proteomes" id="UP000503462"/>
    </source>
</evidence>
<dbReference type="OrthoDB" id="1689333at2759"/>
<evidence type="ECO:0000256" key="2">
    <source>
        <dbReference type="ARBA" id="ARBA00004922"/>
    </source>
</evidence>
<comment type="similarity">
    <text evidence="3 12">Belongs to the ALG6/ALG8 glucosyltransferase family.</text>
</comment>
<gene>
    <name evidence="14" type="ORF">AMS68_006339</name>
</gene>
<evidence type="ECO:0000256" key="9">
    <source>
        <dbReference type="ARBA" id="ARBA00023136"/>
    </source>
</evidence>
<dbReference type="Pfam" id="PF03155">
    <property type="entry name" value="Alg6_Alg8"/>
    <property type="match status" value="1"/>
</dbReference>
<dbReference type="Proteomes" id="UP000503462">
    <property type="component" value="Chromosome 4"/>
</dbReference>
<comment type="pathway">
    <text evidence="2 12">Protein modification; protein glycosylation.</text>
</comment>
<sequence length="119" mass="13855">MAGLYPSVSQAAVLGLALKVLLWPAYRSTDFEVHRNWLAITNSLPLQQWYFEKTSEWTLDYPPFFAYYEWTLSQAARLADASMLVIQNLDHDTWQTIYFQRATVILSELVLVYALILYV</sequence>
<dbReference type="PANTHER" id="PTHR12413:SF2">
    <property type="entry name" value="DOLICHYL PYROPHOSPHATE GLC1MAN9GLCNAC2 ALPHA-1,3-GLUCOSYLTRANSFERASE-RELATED"/>
    <property type="match status" value="1"/>
</dbReference>
<evidence type="ECO:0000256" key="6">
    <source>
        <dbReference type="ARBA" id="ARBA00022692"/>
    </source>
</evidence>
<dbReference type="AlphaFoldDB" id="A0A6H0Y1B0"/>
<evidence type="ECO:0000256" key="1">
    <source>
        <dbReference type="ARBA" id="ARBA00004477"/>
    </source>
</evidence>
<dbReference type="PANTHER" id="PTHR12413">
    <property type="entry name" value="DOLICHYL GLYCOSYLTRANSFERASE"/>
    <property type="match status" value="1"/>
</dbReference>
<dbReference type="EMBL" id="CP051142">
    <property type="protein sequence ID" value="QIX00822.1"/>
    <property type="molecule type" value="Genomic_DNA"/>
</dbReference>
<dbReference type="GO" id="GO:0006487">
    <property type="term" value="P:protein N-linked glycosylation"/>
    <property type="evidence" value="ECO:0007669"/>
    <property type="project" value="TreeGrafter"/>
</dbReference>
<evidence type="ECO:0000256" key="10">
    <source>
        <dbReference type="ARBA" id="ARBA00044725"/>
    </source>
</evidence>
<comment type="subcellular location">
    <subcellularLocation>
        <location evidence="1 12">Endoplasmic reticulum membrane</location>
        <topology evidence="1 12">Multi-pass membrane protein</topology>
    </subcellularLocation>
</comment>
<evidence type="ECO:0000256" key="11">
    <source>
        <dbReference type="ARBA" id="ARBA00047346"/>
    </source>
</evidence>
<name>A0A6H0Y1B0_9PEZI</name>
<keyword evidence="4 12" id="KW-0328">Glycosyltransferase</keyword>
<dbReference type="GO" id="GO:0042283">
    <property type="term" value="F:dolichyl pyrophosphate Glc1Man9GlcNAc2 alpha-1,3-glucosyltransferase activity"/>
    <property type="evidence" value="ECO:0007669"/>
    <property type="project" value="UniProtKB-EC"/>
</dbReference>
<dbReference type="GO" id="GO:0005789">
    <property type="term" value="C:endoplasmic reticulum membrane"/>
    <property type="evidence" value="ECO:0007669"/>
    <property type="project" value="UniProtKB-SubCell"/>
</dbReference>
<keyword evidence="7 12" id="KW-0256">Endoplasmic reticulum</keyword>
<accession>A0A6H0Y1B0</accession>
<keyword evidence="9" id="KW-0472">Membrane</keyword>
<keyword evidence="13" id="KW-0732">Signal</keyword>
<dbReference type="InterPro" id="IPR004856">
    <property type="entry name" value="Glyco_trans_ALG6/ALG8"/>
</dbReference>
<feature type="chain" id="PRO_5026113139" description="Alpha-1,3-glucosyltransferase" evidence="13">
    <location>
        <begin position="29"/>
        <end position="119"/>
    </location>
</feature>
<dbReference type="EC" id="2.4.1.-" evidence="12"/>
<evidence type="ECO:0000256" key="12">
    <source>
        <dbReference type="RuleBase" id="RU363110"/>
    </source>
</evidence>
<keyword evidence="6" id="KW-0812">Transmembrane</keyword>
<feature type="signal peptide" evidence="13">
    <location>
        <begin position="1"/>
        <end position="28"/>
    </location>
</feature>
<keyword evidence="15" id="KW-1185">Reference proteome</keyword>
<evidence type="ECO:0000256" key="7">
    <source>
        <dbReference type="ARBA" id="ARBA00022824"/>
    </source>
</evidence>
<reference evidence="14 15" key="1">
    <citation type="journal article" date="2016" name="Sci. Rep.">
        <title>Peltaster fructicola genome reveals evolution from an invasive phytopathogen to an ectophytic parasite.</title>
        <authorList>
            <person name="Xu C."/>
            <person name="Chen H."/>
            <person name="Gleason M.L."/>
            <person name="Xu J.R."/>
            <person name="Liu H."/>
            <person name="Zhang R."/>
            <person name="Sun G."/>
        </authorList>
    </citation>
    <scope>NUCLEOTIDE SEQUENCE [LARGE SCALE GENOMIC DNA]</scope>
    <source>
        <strain evidence="14 15">LNHT1506</strain>
    </source>
</reference>
<keyword evidence="8" id="KW-1133">Transmembrane helix</keyword>
<keyword evidence="5 12" id="KW-0808">Transferase</keyword>
<evidence type="ECO:0000256" key="3">
    <source>
        <dbReference type="ARBA" id="ARBA00008715"/>
    </source>
</evidence>
<protein>
    <recommendedName>
        <fullName evidence="12">Alpha-1,3-glucosyltransferase</fullName>
        <ecNumber evidence="12">2.4.1.-</ecNumber>
    </recommendedName>
</protein>
<comment type="function">
    <text evidence="10">Dolichyl pyrophosphate Glc1Man9GlcNAc2 alpha-1,3-glucosyltransferase that operates in the biosynthetic pathway of dolichol-linked oligosaccharides, the glycan precursors employed in protein asparagine (N)-glycosylation. The assembly of dolichol-linked oligosaccharides begins on the cytosolic side of the endoplasmic reticulum membrane and finishes in its lumen. The sequential addition of sugars to dolichol pyrophosphate produces dolichol-linked oligosaccharides containing fourteen sugars, including two GlcNAcs, nine mannoses and three glucoses. Once assembled, the oligosaccharide is transferred from the lipid to nascent proteins by oligosaccharyltransferases. In the lumen of the endoplasmic reticulum, adds the second glucose residue from dolichyl phosphate glucose (Dol-P-Glc) onto the lipid-linked oligosaccharide intermediate Glc(1)Man(9)GlcNAc(2)-PP-Dol to produce Glc(2)Man(9)GlcNAc(2)-PP-Dol.</text>
</comment>
<evidence type="ECO:0000256" key="8">
    <source>
        <dbReference type="ARBA" id="ARBA00022989"/>
    </source>
</evidence>
<dbReference type="UniPathway" id="UPA00378"/>
<evidence type="ECO:0000256" key="4">
    <source>
        <dbReference type="ARBA" id="ARBA00022676"/>
    </source>
</evidence>
<evidence type="ECO:0000256" key="13">
    <source>
        <dbReference type="SAM" id="SignalP"/>
    </source>
</evidence>
<comment type="catalytic activity">
    <reaction evidence="11">
        <text>an alpha-D-Glc-(1-&gt;3)-alpha-D-Man-(1-&gt;2)-alpha-D-Man-(1-&gt;2)-alpha-D-Man-(1-&gt;3)-[alpha-D-Man-(1-&gt;2)-alpha-D-Man-(1-&gt;3)-[alpha-D-Man-(1-&gt;2)-alpha-D-Man-(1-&gt;6)]-alpha-D-Man-(1-&gt;6)]-beta-D-Man-(1-&gt;4)-beta-D-GlcNAc-(1-&gt;4)-alpha-D-GlcNAc-diphospho-di-trans,poly-cis-dolichol + a di-trans,poly-cis-dolichyl beta-D-glucosyl phosphate = an alpha-D-Glc-(1-&gt;3)-alpha-D-Glc-(1-&gt;3)-alpha-D-Man-(1-&gt;2)-alpha-D-Man-(1-&gt;2)-alpha-D-Man-(1-&gt;3)-[alpha-D-Man-(1-&gt;2)-alpha-D-Man-(1-&gt;3)-[alpha-D-Man-(1-&gt;2)-alpha-D-Man-(1-&gt;6)]-alpha-D-Man-(1-&gt;6)]-beta-D-Man-(1-&gt;4)-beta-D-GlcNAc-(1-&gt;4)-alpha-D-GlcNAc-diphospho-di-trans,poly-cis-dolichol + a di-trans,poly-cis-dolichyl phosphate + H(+)</text>
        <dbReference type="Rhea" id="RHEA:31307"/>
        <dbReference type="Rhea" id="RHEA-COMP:19498"/>
        <dbReference type="Rhea" id="RHEA-COMP:19502"/>
        <dbReference type="Rhea" id="RHEA-COMP:19521"/>
        <dbReference type="Rhea" id="RHEA-COMP:19522"/>
        <dbReference type="ChEBI" id="CHEBI:15378"/>
        <dbReference type="ChEBI" id="CHEBI:57525"/>
        <dbReference type="ChEBI" id="CHEBI:57683"/>
        <dbReference type="ChEBI" id="CHEBI:132521"/>
        <dbReference type="ChEBI" id="CHEBI:132522"/>
        <dbReference type="EC" id="2.4.1.265"/>
    </reaction>
    <physiologicalReaction direction="left-to-right" evidence="11">
        <dbReference type="Rhea" id="RHEA:31308"/>
    </physiologicalReaction>
</comment>
<evidence type="ECO:0000313" key="14">
    <source>
        <dbReference type="EMBL" id="QIX00822.1"/>
    </source>
</evidence>
<organism evidence="14 15">
    <name type="scientific">Peltaster fructicola</name>
    <dbReference type="NCBI Taxonomy" id="286661"/>
    <lineage>
        <taxon>Eukaryota</taxon>
        <taxon>Fungi</taxon>
        <taxon>Dikarya</taxon>
        <taxon>Ascomycota</taxon>
        <taxon>Pezizomycotina</taxon>
        <taxon>Dothideomycetes</taxon>
        <taxon>Dothideomycetes incertae sedis</taxon>
        <taxon>Peltaster</taxon>
    </lineage>
</organism>
<evidence type="ECO:0000256" key="5">
    <source>
        <dbReference type="ARBA" id="ARBA00022679"/>
    </source>
</evidence>
<proteinExistence type="inferred from homology"/>